<name>A0ABX4E5S4_9BACI</name>
<gene>
    <name evidence="1" type="ORF">B1B05_16430</name>
</gene>
<keyword evidence="2" id="KW-1185">Reference proteome</keyword>
<organism evidence="1 2">
    <name type="scientific">Domibacillus enclensis</name>
    <dbReference type="NCBI Taxonomy" id="1017273"/>
    <lineage>
        <taxon>Bacteria</taxon>
        <taxon>Bacillati</taxon>
        <taxon>Bacillota</taxon>
        <taxon>Bacilli</taxon>
        <taxon>Bacillales</taxon>
        <taxon>Bacillaceae</taxon>
        <taxon>Domibacillus</taxon>
    </lineage>
</organism>
<evidence type="ECO:0000313" key="1">
    <source>
        <dbReference type="EMBL" id="OXS74748.1"/>
    </source>
</evidence>
<evidence type="ECO:0000313" key="2">
    <source>
        <dbReference type="Proteomes" id="UP000215545"/>
    </source>
</evidence>
<comment type="caution">
    <text evidence="1">The sequence shown here is derived from an EMBL/GenBank/DDBJ whole genome shotgun (WGS) entry which is preliminary data.</text>
</comment>
<dbReference type="EMBL" id="MWSK01000009">
    <property type="protein sequence ID" value="OXS74748.1"/>
    <property type="molecule type" value="Genomic_DNA"/>
</dbReference>
<proteinExistence type="predicted"/>
<dbReference type="Proteomes" id="UP000215545">
    <property type="component" value="Unassembled WGS sequence"/>
</dbReference>
<accession>A0ABX4E5S4</accession>
<reference evidence="2" key="1">
    <citation type="submission" date="2017-03" db="EMBL/GenBank/DDBJ databases">
        <title>Bacillus sp. V-88(T) DSM27956, whole genome shotgun sequencing project.</title>
        <authorList>
            <person name="Dastager S.G."/>
            <person name="Neurgaonkar P.S."/>
            <person name="Dharne M.S."/>
        </authorList>
    </citation>
    <scope>NUCLEOTIDE SEQUENCE [LARGE SCALE GENOMIC DNA]</scope>
    <source>
        <strain evidence="2">DSM 25145</strain>
    </source>
</reference>
<protein>
    <submittedName>
        <fullName evidence="1">Uncharacterized protein</fullName>
    </submittedName>
</protein>
<sequence>MNPNDLAAEGLDLFFFLEKHRGSGLPAPLFYVANAEPAQSARLFQPVRSSHGSLRRLPYARCGSNEARNIKMLKKGLNSMTNEWLYENGLFFFYTNNRIRFVVTPERFF</sequence>